<dbReference type="AlphaFoldDB" id="A0A3N4HMD4"/>
<feature type="region of interest" description="Disordered" evidence="1">
    <location>
        <begin position="251"/>
        <end position="270"/>
    </location>
</feature>
<feature type="compositionally biased region" description="Acidic residues" evidence="1">
    <location>
        <begin position="400"/>
        <end position="410"/>
    </location>
</feature>
<evidence type="ECO:0000313" key="3">
    <source>
        <dbReference type="Proteomes" id="UP000275078"/>
    </source>
</evidence>
<feature type="region of interest" description="Disordered" evidence="1">
    <location>
        <begin position="370"/>
        <end position="416"/>
    </location>
</feature>
<feature type="compositionally biased region" description="Basic and acidic residues" evidence="1">
    <location>
        <begin position="21"/>
        <end position="36"/>
    </location>
</feature>
<feature type="region of interest" description="Disordered" evidence="1">
    <location>
        <begin position="128"/>
        <end position="147"/>
    </location>
</feature>
<evidence type="ECO:0000256" key="1">
    <source>
        <dbReference type="SAM" id="MobiDB-lite"/>
    </source>
</evidence>
<keyword evidence="3" id="KW-1185">Reference proteome</keyword>
<name>A0A3N4HMD4_ASCIM</name>
<dbReference type="Proteomes" id="UP000275078">
    <property type="component" value="Unassembled WGS sequence"/>
</dbReference>
<proteinExistence type="predicted"/>
<accession>A0A3N4HMD4</accession>
<gene>
    <name evidence="2" type="ORF">BJ508DRAFT_314213</name>
</gene>
<feature type="compositionally biased region" description="Basic and acidic residues" evidence="1">
    <location>
        <begin position="387"/>
        <end position="398"/>
    </location>
</feature>
<organism evidence="2 3">
    <name type="scientific">Ascobolus immersus RN42</name>
    <dbReference type="NCBI Taxonomy" id="1160509"/>
    <lineage>
        <taxon>Eukaryota</taxon>
        <taxon>Fungi</taxon>
        <taxon>Dikarya</taxon>
        <taxon>Ascomycota</taxon>
        <taxon>Pezizomycotina</taxon>
        <taxon>Pezizomycetes</taxon>
        <taxon>Pezizales</taxon>
        <taxon>Ascobolaceae</taxon>
        <taxon>Ascobolus</taxon>
    </lineage>
</organism>
<sequence>MSTHEEAARPPGGLQGVPSQEGRRKQGASEEGRSPGKADPGPGPGPGSLSDSQVMSPIPLTHYSKKTRASATEIKHFETGQCSGSADNLRAHKAWLKRNKKTSPTGASSQYASARAFASIKAFLEKLPPKSSTSASGPASAKSDMERLRTENVAIEKENRKLKKKVGKCTMDNNKSIGEELQNQLHLARLVVRLGKATESNALEAEGAYHHDTGGSLATVPPTHHQLMLATPPASGSGRSTRWILKSGGIAPKTARRSTTGSRSGGVPAVTGNRDRLFVRSITQGTHDEYPLKLVERSSLKSTRAAEPFLRQNDRLVKATNLILVTTGTFSNGTLPVYGFRQMGAEQNGEDISNYERNSMESSIQFPPATREQAHLREKSGFTPDRQGMEADCEHSDGDCPTDWDSELEGDFGGTNPVSTQLILSY</sequence>
<feature type="region of interest" description="Disordered" evidence="1">
    <location>
        <begin position="1"/>
        <end position="68"/>
    </location>
</feature>
<reference evidence="2 3" key="1">
    <citation type="journal article" date="2018" name="Nat. Ecol. Evol.">
        <title>Pezizomycetes genomes reveal the molecular basis of ectomycorrhizal truffle lifestyle.</title>
        <authorList>
            <person name="Murat C."/>
            <person name="Payen T."/>
            <person name="Noel B."/>
            <person name="Kuo A."/>
            <person name="Morin E."/>
            <person name="Chen J."/>
            <person name="Kohler A."/>
            <person name="Krizsan K."/>
            <person name="Balestrini R."/>
            <person name="Da Silva C."/>
            <person name="Montanini B."/>
            <person name="Hainaut M."/>
            <person name="Levati E."/>
            <person name="Barry K.W."/>
            <person name="Belfiori B."/>
            <person name="Cichocki N."/>
            <person name="Clum A."/>
            <person name="Dockter R.B."/>
            <person name="Fauchery L."/>
            <person name="Guy J."/>
            <person name="Iotti M."/>
            <person name="Le Tacon F."/>
            <person name="Lindquist E.A."/>
            <person name="Lipzen A."/>
            <person name="Malagnac F."/>
            <person name="Mello A."/>
            <person name="Molinier V."/>
            <person name="Miyauchi S."/>
            <person name="Poulain J."/>
            <person name="Riccioni C."/>
            <person name="Rubini A."/>
            <person name="Sitrit Y."/>
            <person name="Splivallo R."/>
            <person name="Traeger S."/>
            <person name="Wang M."/>
            <person name="Zifcakova L."/>
            <person name="Wipf D."/>
            <person name="Zambonelli A."/>
            <person name="Paolocci F."/>
            <person name="Nowrousian M."/>
            <person name="Ottonello S."/>
            <person name="Baldrian P."/>
            <person name="Spatafora J.W."/>
            <person name="Henrissat B."/>
            <person name="Nagy L.G."/>
            <person name="Aury J.M."/>
            <person name="Wincker P."/>
            <person name="Grigoriev I.V."/>
            <person name="Bonfante P."/>
            <person name="Martin F.M."/>
        </authorList>
    </citation>
    <scope>NUCLEOTIDE SEQUENCE [LARGE SCALE GENOMIC DNA]</scope>
    <source>
        <strain evidence="2 3">RN42</strain>
    </source>
</reference>
<protein>
    <submittedName>
        <fullName evidence="2">Uncharacterized protein</fullName>
    </submittedName>
</protein>
<dbReference type="EMBL" id="ML119837">
    <property type="protein sequence ID" value="RPA73000.1"/>
    <property type="molecule type" value="Genomic_DNA"/>
</dbReference>
<evidence type="ECO:0000313" key="2">
    <source>
        <dbReference type="EMBL" id="RPA73000.1"/>
    </source>
</evidence>